<sequence>MKKIISLLLVLSLGLLVVGCSSITGDSSLDSDSAELQMLLTDAPVDGVDELNVTIDGIDINSDARGWETLSTEKQTFDLLKLQGVTAKLLNKHLEPGTYNQIRLYVTDAEVVIDGNTKSVTIPSADQTGLKLTNSFTIEKGVPKALLLDFDARKSLKDAKQGYKLTPTIRLVERIKTGDLKGTEVLNQDGNVATGYVVKIYKNYETADEKVITSTIIKKDGSFKILGLQAEDYTMVISNPNTTTTEPYTKEVSITAEKINELKTINLKF</sequence>
<name>L0KAB4_HALHC</name>
<dbReference type="Pfam" id="PF14321">
    <property type="entry name" value="DUF4382"/>
    <property type="match status" value="1"/>
</dbReference>
<evidence type="ECO:0000313" key="2">
    <source>
        <dbReference type="EMBL" id="AGB41284.1"/>
    </source>
</evidence>
<proteinExistence type="predicted"/>
<dbReference type="STRING" id="748449.Halha_1339"/>
<dbReference type="InterPro" id="IPR025491">
    <property type="entry name" value="DUF4382"/>
</dbReference>
<protein>
    <recommendedName>
        <fullName evidence="1">DUF4382 domain-containing protein</fullName>
    </recommendedName>
</protein>
<dbReference type="HOGENOM" id="CLU_060074_0_0_9"/>
<dbReference type="OrthoDB" id="2111471at2"/>
<reference evidence="3" key="1">
    <citation type="submission" date="2012-02" db="EMBL/GenBank/DDBJ databases">
        <title>The complete genome of Halobacteroides halobius DSM 5150.</title>
        <authorList>
            <person name="Lucas S."/>
            <person name="Copeland A."/>
            <person name="Lapidus A."/>
            <person name="Glavina del Rio T."/>
            <person name="Dalin E."/>
            <person name="Tice H."/>
            <person name="Bruce D."/>
            <person name="Goodwin L."/>
            <person name="Pitluck S."/>
            <person name="Peters L."/>
            <person name="Mikhailova N."/>
            <person name="Gu W."/>
            <person name="Kyrpides N."/>
            <person name="Mavromatis K."/>
            <person name="Ivanova N."/>
            <person name="Brettin T."/>
            <person name="Detter J.C."/>
            <person name="Han C."/>
            <person name="Larimer F."/>
            <person name="Land M."/>
            <person name="Hauser L."/>
            <person name="Markowitz V."/>
            <person name="Cheng J.-F."/>
            <person name="Hugenholtz P."/>
            <person name="Woyke T."/>
            <person name="Wu D."/>
            <person name="Tindall B."/>
            <person name="Pomrenke H."/>
            <person name="Brambilla E."/>
            <person name="Klenk H.-P."/>
            <person name="Eisen J.A."/>
        </authorList>
    </citation>
    <scope>NUCLEOTIDE SEQUENCE [LARGE SCALE GENOMIC DNA]</scope>
    <source>
        <strain evidence="3">ATCC 35273 / DSM 5150 / MD-1</strain>
    </source>
</reference>
<dbReference type="AlphaFoldDB" id="L0KAB4"/>
<dbReference type="PROSITE" id="PS51257">
    <property type="entry name" value="PROKAR_LIPOPROTEIN"/>
    <property type="match status" value="1"/>
</dbReference>
<organism evidence="2 3">
    <name type="scientific">Halobacteroides halobius (strain ATCC 35273 / DSM 5150 / MD-1)</name>
    <dbReference type="NCBI Taxonomy" id="748449"/>
    <lineage>
        <taxon>Bacteria</taxon>
        <taxon>Bacillati</taxon>
        <taxon>Bacillota</taxon>
        <taxon>Clostridia</taxon>
        <taxon>Halanaerobiales</taxon>
        <taxon>Halobacteroidaceae</taxon>
        <taxon>Halobacteroides</taxon>
    </lineage>
</organism>
<evidence type="ECO:0000259" key="1">
    <source>
        <dbReference type="Pfam" id="PF14321"/>
    </source>
</evidence>
<dbReference type="EMBL" id="CP003359">
    <property type="protein sequence ID" value="AGB41284.1"/>
    <property type="molecule type" value="Genomic_DNA"/>
</dbReference>
<dbReference type="RefSeq" id="WP_015327006.1">
    <property type="nucleotide sequence ID" value="NC_019978.1"/>
</dbReference>
<keyword evidence="3" id="KW-1185">Reference proteome</keyword>
<dbReference type="Proteomes" id="UP000010880">
    <property type="component" value="Chromosome"/>
</dbReference>
<dbReference type="eggNOG" id="ENOG5032BWZ">
    <property type="taxonomic scope" value="Bacteria"/>
</dbReference>
<accession>L0KAB4</accession>
<dbReference type="KEGG" id="hhl:Halha_1339"/>
<gene>
    <name evidence="2" type="ordered locus">Halha_1339</name>
</gene>
<feature type="domain" description="DUF4382" evidence="1">
    <location>
        <begin position="34"/>
        <end position="167"/>
    </location>
</feature>
<evidence type="ECO:0000313" key="3">
    <source>
        <dbReference type="Proteomes" id="UP000010880"/>
    </source>
</evidence>